<feature type="region of interest" description="Disordered" evidence="3">
    <location>
        <begin position="178"/>
        <end position="364"/>
    </location>
</feature>
<dbReference type="PROSITE" id="PS50102">
    <property type="entry name" value="RRM"/>
    <property type="match status" value="1"/>
</dbReference>
<feature type="compositionally biased region" description="Polar residues" evidence="3">
    <location>
        <begin position="178"/>
        <end position="195"/>
    </location>
</feature>
<evidence type="ECO:0000313" key="6">
    <source>
        <dbReference type="EMBL" id="CAD9978542.1"/>
    </source>
</evidence>
<dbReference type="Gene3D" id="3.30.70.330">
    <property type="match status" value="1"/>
</dbReference>
<dbReference type="Pfam" id="PF02136">
    <property type="entry name" value="NTF2"/>
    <property type="match status" value="1"/>
</dbReference>
<feature type="compositionally biased region" description="Pro residues" evidence="3">
    <location>
        <begin position="321"/>
        <end position="330"/>
    </location>
</feature>
<dbReference type="PANTHER" id="PTHR10693">
    <property type="entry name" value="RAS GTPASE-ACTIVATING PROTEIN-BINDING PROTEIN"/>
    <property type="match status" value="1"/>
</dbReference>
<dbReference type="PANTHER" id="PTHR10693:SF20">
    <property type="entry name" value="AT27578P"/>
    <property type="match status" value="1"/>
</dbReference>
<evidence type="ECO:0000259" key="4">
    <source>
        <dbReference type="PROSITE" id="PS50102"/>
    </source>
</evidence>
<feature type="compositionally biased region" description="Low complexity" evidence="3">
    <location>
        <begin position="301"/>
        <end position="320"/>
    </location>
</feature>
<dbReference type="SUPFAM" id="SSF54928">
    <property type="entry name" value="RNA-binding domain, RBD"/>
    <property type="match status" value="1"/>
</dbReference>
<evidence type="ECO:0000259" key="5">
    <source>
        <dbReference type="PROSITE" id="PS50177"/>
    </source>
</evidence>
<reference evidence="6" key="1">
    <citation type="submission" date="2021-01" db="EMBL/GenBank/DDBJ databases">
        <authorList>
            <person name="Corre E."/>
            <person name="Pelletier E."/>
            <person name="Niang G."/>
            <person name="Scheremetjew M."/>
            <person name="Finn R."/>
            <person name="Kale V."/>
            <person name="Holt S."/>
            <person name="Cochrane G."/>
            <person name="Meng A."/>
            <person name="Brown T."/>
            <person name="Cohen L."/>
        </authorList>
    </citation>
    <scope>NUCLEOTIDE SEQUENCE</scope>
    <source>
        <strain evidence="6">CCMP125</strain>
    </source>
</reference>
<feature type="compositionally biased region" description="Low complexity" evidence="3">
    <location>
        <begin position="1"/>
        <end position="15"/>
    </location>
</feature>
<dbReference type="GO" id="GO:1990904">
    <property type="term" value="C:ribonucleoprotein complex"/>
    <property type="evidence" value="ECO:0007669"/>
    <property type="project" value="TreeGrafter"/>
</dbReference>
<dbReference type="InterPro" id="IPR012677">
    <property type="entry name" value="Nucleotide-bd_a/b_plait_sf"/>
</dbReference>
<feature type="compositionally biased region" description="Gly residues" evidence="3">
    <location>
        <begin position="488"/>
        <end position="499"/>
    </location>
</feature>
<evidence type="ECO:0000256" key="3">
    <source>
        <dbReference type="SAM" id="MobiDB-lite"/>
    </source>
</evidence>
<evidence type="ECO:0000256" key="2">
    <source>
        <dbReference type="PROSITE-ProRule" id="PRU00176"/>
    </source>
</evidence>
<feature type="region of interest" description="Disordered" evidence="3">
    <location>
        <begin position="441"/>
        <end position="499"/>
    </location>
</feature>
<feature type="compositionally biased region" description="Low complexity" evidence="3">
    <location>
        <begin position="331"/>
        <end position="344"/>
    </location>
</feature>
<dbReference type="CDD" id="cd00590">
    <property type="entry name" value="RRM_SF"/>
    <property type="match status" value="1"/>
</dbReference>
<accession>A0A7S2YIN9</accession>
<dbReference type="InterPro" id="IPR035979">
    <property type="entry name" value="RBD_domain_sf"/>
</dbReference>
<dbReference type="InterPro" id="IPR002075">
    <property type="entry name" value="NTF2_dom"/>
</dbReference>
<dbReference type="GO" id="GO:0005829">
    <property type="term" value="C:cytosol"/>
    <property type="evidence" value="ECO:0007669"/>
    <property type="project" value="TreeGrafter"/>
</dbReference>
<proteinExistence type="predicted"/>
<feature type="compositionally biased region" description="Acidic residues" evidence="3">
    <location>
        <begin position="212"/>
        <end position="221"/>
    </location>
</feature>
<dbReference type="PROSITE" id="PS50177">
    <property type="entry name" value="NTF2_DOMAIN"/>
    <property type="match status" value="1"/>
</dbReference>
<dbReference type="InterPro" id="IPR032710">
    <property type="entry name" value="NTF2-like_dom_sf"/>
</dbReference>
<dbReference type="InterPro" id="IPR018222">
    <property type="entry name" value="Nuclear_transport_factor_2_euk"/>
</dbReference>
<protein>
    <recommendedName>
        <fullName evidence="7">NTF2 domain-containing protein</fullName>
    </recommendedName>
</protein>
<name>A0A7S2YIN9_9STRA</name>
<evidence type="ECO:0000256" key="1">
    <source>
        <dbReference type="ARBA" id="ARBA00022884"/>
    </source>
</evidence>
<feature type="region of interest" description="Disordered" evidence="3">
    <location>
        <begin position="1"/>
        <end position="25"/>
    </location>
</feature>
<dbReference type="InterPro" id="IPR039539">
    <property type="entry name" value="Ras_GTPase_bind_prot"/>
</dbReference>
<feature type="compositionally biased region" description="Gly residues" evidence="3">
    <location>
        <begin position="453"/>
        <end position="470"/>
    </location>
</feature>
<organism evidence="6">
    <name type="scientific">Entomoneis paludosa</name>
    <dbReference type="NCBI Taxonomy" id="265537"/>
    <lineage>
        <taxon>Eukaryota</taxon>
        <taxon>Sar</taxon>
        <taxon>Stramenopiles</taxon>
        <taxon>Ochrophyta</taxon>
        <taxon>Bacillariophyta</taxon>
        <taxon>Bacillariophyceae</taxon>
        <taxon>Bacillariophycidae</taxon>
        <taxon>Entomoneidaceae</taxon>
        <taxon>Entomoneis</taxon>
    </lineage>
</organism>
<dbReference type="Gene3D" id="3.10.450.50">
    <property type="match status" value="1"/>
</dbReference>
<dbReference type="AlphaFoldDB" id="A0A7S2YIN9"/>
<dbReference type="EMBL" id="HBHT01027463">
    <property type="protein sequence ID" value="CAD9978542.1"/>
    <property type="molecule type" value="Transcribed_RNA"/>
</dbReference>
<sequence>MSRPSSGSSTPRGGATPPPGEGPSPLMVATSFIKRYYRGLSENPDDITRLYHSSSIFSVGFGSEHAQPEAYESLQGKQLKDRFFPDGFENWTIGFEFKDGAIDAQTSANGGVLLVATGHVVYVPPANGLGEDLQQRRKGFVHTFFLGSMTVGGKKTFAVQNDILRFLQDDEEKTVVASNTTEVSDLLPPQTSVQLPATVEEPPPTEVIPEPVVEEPEEEPISDPVVELEPVDTSPGGGVEESKEQLMEEEEPTAGDTDGNEAIPVEEPAAEVAETEENATPAPKPPPGSWASIAANAKNGSTAPTPSAPSTPARSTTRPTQPKPSTPSPSPAATTTATKPPAAAETNTNKPETTRQKHQKRDPDCTLVIKNITAETTDSDIRGLFEGYAAETGTKLIGSTVFGSRSIAFMDYDSPKPVLAAVEKAKENPIQLFGRTLDIYQKTAEQQKSRRNQGGGRGYRGGGGQPGNGRGQYRRSGSGAGRGDRGGGGRGGGGRGARP</sequence>
<gene>
    <name evidence="6" type="ORF">APAL1065_LOCUS18441</name>
</gene>
<dbReference type="SUPFAM" id="SSF54427">
    <property type="entry name" value="NTF2-like"/>
    <property type="match status" value="1"/>
</dbReference>
<dbReference type="InterPro" id="IPR000504">
    <property type="entry name" value="RRM_dom"/>
</dbReference>
<dbReference type="GO" id="GO:0003729">
    <property type="term" value="F:mRNA binding"/>
    <property type="evidence" value="ECO:0007669"/>
    <property type="project" value="TreeGrafter"/>
</dbReference>
<dbReference type="SMART" id="SM00360">
    <property type="entry name" value="RRM"/>
    <property type="match status" value="1"/>
</dbReference>
<keyword evidence="1 2" id="KW-0694">RNA-binding</keyword>
<feature type="domain" description="NTF2" evidence="5">
    <location>
        <begin position="28"/>
        <end position="166"/>
    </location>
</feature>
<evidence type="ECO:0008006" key="7">
    <source>
        <dbReference type="Google" id="ProtNLM"/>
    </source>
</evidence>
<feature type="domain" description="RRM" evidence="4">
    <location>
        <begin position="365"/>
        <end position="444"/>
    </location>
</feature>
<feature type="compositionally biased region" description="Low complexity" evidence="3">
    <location>
        <begin position="260"/>
        <end position="272"/>
    </location>
</feature>